<accession>A0AAV9HSZ0</accession>
<evidence type="ECO:0000313" key="3">
    <source>
        <dbReference type="EMBL" id="KAK4462111.1"/>
    </source>
</evidence>
<dbReference type="EMBL" id="MU864977">
    <property type="protein sequence ID" value="KAK4462111.1"/>
    <property type="molecule type" value="Genomic_DNA"/>
</dbReference>
<dbReference type="InterPro" id="IPR036052">
    <property type="entry name" value="TrpB-like_PALP_sf"/>
</dbReference>
<dbReference type="PANTHER" id="PTHR10314">
    <property type="entry name" value="CYSTATHIONINE BETA-SYNTHASE"/>
    <property type="match status" value="1"/>
</dbReference>
<dbReference type="SMART" id="SM00450">
    <property type="entry name" value="RHOD"/>
    <property type="match status" value="1"/>
</dbReference>
<dbReference type="Pfam" id="PF00291">
    <property type="entry name" value="PALP"/>
    <property type="match status" value="1"/>
</dbReference>
<reference evidence="3" key="1">
    <citation type="journal article" date="2023" name="Mol. Phylogenet. Evol.">
        <title>Genome-scale phylogeny and comparative genomics of the fungal order Sordariales.</title>
        <authorList>
            <person name="Hensen N."/>
            <person name="Bonometti L."/>
            <person name="Westerberg I."/>
            <person name="Brannstrom I.O."/>
            <person name="Guillou S."/>
            <person name="Cros-Aarteil S."/>
            <person name="Calhoun S."/>
            <person name="Haridas S."/>
            <person name="Kuo A."/>
            <person name="Mondo S."/>
            <person name="Pangilinan J."/>
            <person name="Riley R."/>
            <person name="LaButti K."/>
            <person name="Andreopoulos B."/>
            <person name="Lipzen A."/>
            <person name="Chen C."/>
            <person name="Yan M."/>
            <person name="Daum C."/>
            <person name="Ng V."/>
            <person name="Clum A."/>
            <person name="Steindorff A."/>
            <person name="Ohm R.A."/>
            <person name="Martin F."/>
            <person name="Silar P."/>
            <person name="Natvig D.O."/>
            <person name="Lalanne C."/>
            <person name="Gautier V."/>
            <person name="Ament-Velasquez S.L."/>
            <person name="Kruys A."/>
            <person name="Hutchinson M.I."/>
            <person name="Powell A.J."/>
            <person name="Barry K."/>
            <person name="Miller A.N."/>
            <person name="Grigoriev I.V."/>
            <person name="Debuchy R."/>
            <person name="Gladieux P."/>
            <person name="Hiltunen Thoren M."/>
            <person name="Johannesson H."/>
        </authorList>
    </citation>
    <scope>NUCLEOTIDE SEQUENCE</scope>
    <source>
        <strain evidence="3">PSN324</strain>
    </source>
</reference>
<dbReference type="CDD" id="cd00158">
    <property type="entry name" value="RHOD"/>
    <property type="match status" value="1"/>
</dbReference>
<feature type="compositionally biased region" description="Low complexity" evidence="1">
    <location>
        <begin position="407"/>
        <end position="420"/>
    </location>
</feature>
<organism evidence="3 4">
    <name type="scientific">Cladorrhinum samala</name>
    <dbReference type="NCBI Taxonomy" id="585594"/>
    <lineage>
        <taxon>Eukaryota</taxon>
        <taxon>Fungi</taxon>
        <taxon>Dikarya</taxon>
        <taxon>Ascomycota</taxon>
        <taxon>Pezizomycotina</taxon>
        <taxon>Sordariomycetes</taxon>
        <taxon>Sordariomycetidae</taxon>
        <taxon>Sordariales</taxon>
        <taxon>Podosporaceae</taxon>
        <taxon>Cladorrhinum</taxon>
    </lineage>
</organism>
<dbReference type="Gene3D" id="3.40.50.1100">
    <property type="match status" value="2"/>
</dbReference>
<dbReference type="Pfam" id="PF00581">
    <property type="entry name" value="Rhodanese"/>
    <property type="match status" value="1"/>
</dbReference>
<protein>
    <submittedName>
        <fullName evidence="3">Cysteine synthase</fullName>
    </submittedName>
</protein>
<dbReference type="PROSITE" id="PS50206">
    <property type="entry name" value="RHODANESE_3"/>
    <property type="match status" value="1"/>
</dbReference>
<feature type="region of interest" description="Disordered" evidence="1">
    <location>
        <begin position="367"/>
        <end position="429"/>
    </location>
</feature>
<evidence type="ECO:0000313" key="4">
    <source>
        <dbReference type="Proteomes" id="UP001321749"/>
    </source>
</evidence>
<evidence type="ECO:0000259" key="2">
    <source>
        <dbReference type="PROSITE" id="PS50206"/>
    </source>
</evidence>
<dbReference type="InterPro" id="IPR001926">
    <property type="entry name" value="TrpB-like_PALP"/>
</dbReference>
<name>A0AAV9HSZ0_9PEZI</name>
<dbReference type="InterPro" id="IPR001763">
    <property type="entry name" value="Rhodanese-like_dom"/>
</dbReference>
<reference evidence="3" key="2">
    <citation type="submission" date="2023-06" db="EMBL/GenBank/DDBJ databases">
        <authorList>
            <consortium name="Lawrence Berkeley National Laboratory"/>
            <person name="Mondo S.J."/>
            <person name="Hensen N."/>
            <person name="Bonometti L."/>
            <person name="Westerberg I."/>
            <person name="Brannstrom I.O."/>
            <person name="Guillou S."/>
            <person name="Cros-Aarteil S."/>
            <person name="Calhoun S."/>
            <person name="Haridas S."/>
            <person name="Kuo A."/>
            <person name="Pangilinan J."/>
            <person name="Riley R."/>
            <person name="Labutti K."/>
            <person name="Andreopoulos B."/>
            <person name="Lipzen A."/>
            <person name="Chen C."/>
            <person name="Yanf M."/>
            <person name="Daum C."/>
            <person name="Ng V."/>
            <person name="Clum A."/>
            <person name="Steindorff A."/>
            <person name="Ohm R."/>
            <person name="Martin F."/>
            <person name="Silar P."/>
            <person name="Natvig D."/>
            <person name="Lalanne C."/>
            <person name="Gautier V."/>
            <person name="Ament-Velasquez S.L."/>
            <person name="Kruys A."/>
            <person name="Hutchinson M.I."/>
            <person name="Powell A.J."/>
            <person name="Barry K."/>
            <person name="Miller A.N."/>
            <person name="Grigoriev I.V."/>
            <person name="Debuchy R."/>
            <person name="Gladieux P."/>
            <person name="Thoren M.H."/>
            <person name="Johannesson H."/>
        </authorList>
    </citation>
    <scope>NUCLEOTIDE SEQUENCE</scope>
    <source>
        <strain evidence="3">PSN324</strain>
    </source>
</reference>
<proteinExistence type="predicted"/>
<comment type="caution">
    <text evidence="3">The sequence shown here is derived from an EMBL/GenBank/DDBJ whole genome shotgun (WGS) entry which is preliminary data.</text>
</comment>
<keyword evidence="4" id="KW-1185">Reference proteome</keyword>
<evidence type="ECO:0000256" key="1">
    <source>
        <dbReference type="SAM" id="MobiDB-lite"/>
    </source>
</evidence>
<dbReference type="SUPFAM" id="SSF52821">
    <property type="entry name" value="Rhodanese/Cell cycle control phosphatase"/>
    <property type="match status" value="1"/>
</dbReference>
<dbReference type="Gene3D" id="3.40.250.10">
    <property type="entry name" value="Rhodanese-like domain"/>
    <property type="match status" value="1"/>
</dbReference>
<sequence length="555" mass="61189">MAARNPLNVFKGPDALHRYFQPDENPPLPLVELPDALNPLRKDGVRVFAKMLTALPAQNVKSLPALEMLLNSERARTSSIVEASSGSTVLSLGMISRALWGHEDVYAYVTNKKPADSLRLMRFFGLNVSLYGGLAQQEPSDPKGIMSRLRRLAKENPNVCYLGQYDNDGNWRSHEKWTGRQIWEQLPEVNVLCSTVGTGGCITGTGLYLKQQKPSVKVIGVCNVFGDPTPGPRHFPGFESSPFPWRDVIDHFESVKSVDSFRMSMKLSRHGIVAGPSSGEALHGLLTHLTALKTEGRLSELADPATGEISCVFLCADLPYQYMDMYYNKLGEEEFPPIHNDCLLSCDQDPYDERWFLPPSQALDLLTSSSPQPCHDADDAISDPGRDDHVSLSATPSPSTSCESIVFSPAPSESSFSGSAVTTPGSLRGPEMSTGLRIFDLRPRELYEQGHLDGSLNLDLPLTKHDFYGDAEAVRERWTELKEAFEREGMLDSEPSGHEDHDLKGKVLVVCEDGDSGAMATSMLRRKGWEAFSLLGGWREMGGWLGGRGIEDELK</sequence>
<dbReference type="Proteomes" id="UP001321749">
    <property type="component" value="Unassembled WGS sequence"/>
</dbReference>
<dbReference type="InterPro" id="IPR050214">
    <property type="entry name" value="Cys_Synth/Cystath_Beta-Synth"/>
</dbReference>
<gene>
    <name evidence="3" type="ORF">QBC42DRAFT_176707</name>
</gene>
<dbReference type="InterPro" id="IPR036873">
    <property type="entry name" value="Rhodanese-like_dom_sf"/>
</dbReference>
<feature type="compositionally biased region" description="Polar residues" evidence="1">
    <location>
        <begin position="392"/>
        <end position="403"/>
    </location>
</feature>
<dbReference type="SUPFAM" id="SSF53686">
    <property type="entry name" value="Tryptophan synthase beta subunit-like PLP-dependent enzymes"/>
    <property type="match status" value="1"/>
</dbReference>
<feature type="domain" description="Rhodanese" evidence="2">
    <location>
        <begin position="432"/>
        <end position="547"/>
    </location>
</feature>
<dbReference type="AlphaFoldDB" id="A0AAV9HSZ0"/>